<dbReference type="OrthoDB" id="9976870at2759"/>
<feature type="domain" description="Cupin type-2" evidence="1">
    <location>
        <begin position="63"/>
        <end position="116"/>
    </location>
</feature>
<dbReference type="InterPro" id="IPR011051">
    <property type="entry name" value="RmlC_Cupin_sf"/>
</dbReference>
<sequence>MPWAWQVWLSPRPETRTVTNTQKAFAHLGDAALYEPLVKPDGLWVVRETHYLKNPLVRAGLSGPPLHIHRTQDECFKVEQGVLGIAKDGKEYAVTKDDGIFPIPAGTRHRFWSHKTATEDLVFTIWLDPCKDSDYIMDVNTLRNLTGYMGDCQKAGVGVSPWQMLLFFENASSIVCPPGTGWMPVWMLTPLHRGLAWIAETVLGYKRSYPEYAKGS</sequence>
<dbReference type="EMBL" id="DF977456">
    <property type="protein sequence ID" value="GAP84616.1"/>
    <property type="molecule type" value="Genomic_DNA"/>
</dbReference>
<evidence type="ECO:0000313" key="2">
    <source>
        <dbReference type="EMBL" id="GAP84616.1"/>
    </source>
</evidence>
<reference evidence="2" key="1">
    <citation type="submission" date="2016-03" db="EMBL/GenBank/DDBJ databases">
        <title>Draft genome sequence of Rosellinia necatrix.</title>
        <authorList>
            <person name="Kanematsu S."/>
        </authorList>
    </citation>
    <scope>NUCLEOTIDE SEQUENCE [LARGE SCALE GENOMIC DNA]</scope>
    <source>
        <strain evidence="2">W97</strain>
    </source>
</reference>
<protein>
    <recommendedName>
        <fullName evidence="1">Cupin type-2 domain-containing protein</fullName>
    </recommendedName>
</protein>
<keyword evidence="3" id="KW-1185">Reference proteome</keyword>
<dbReference type="Proteomes" id="UP000054516">
    <property type="component" value="Unassembled WGS sequence"/>
</dbReference>
<dbReference type="Pfam" id="PF07883">
    <property type="entry name" value="Cupin_2"/>
    <property type="match status" value="1"/>
</dbReference>
<dbReference type="SUPFAM" id="SSF51182">
    <property type="entry name" value="RmlC-like cupins"/>
    <property type="match status" value="1"/>
</dbReference>
<dbReference type="STRING" id="77044.A0A1S7UMP3"/>
<dbReference type="InterPro" id="IPR013096">
    <property type="entry name" value="Cupin_2"/>
</dbReference>
<proteinExistence type="predicted"/>
<organism evidence="2">
    <name type="scientific">Rosellinia necatrix</name>
    <name type="common">White root-rot fungus</name>
    <dbReference type="NCBI Taxonomy" id="77044"/>
    <lineage>
        <taxon>Eukaryota</taxon>
        <taxon>Fungi</taxon>
        <taxon>Dikarya</taxon>
        <taxon>Ascomycota</taxon>
        <taxon>Pezizomycotina</taxon>
        <taxon>Sordariomycetes</taxon>
        <taxon>Xylariomycetidae</taxon>
        <taxon>Xylariales</taxon>
        <taxon>Xylariaceae</taxon>
        <taxon>Rosellinia</taxon>
    </lineage>
</organism>
<dbReference type="OMA" id="EHILDVN"/>
<evidence type="ECO:0000313" key="3">
    <source>
        <dbReference type="Proteomes" id="UP000054516"/>
    </source>
</evidence>
<evidence type="ECO:0000259" key="1">
    <source>
        <dbReference type="Pfam" id="PF07883"/>
    </source>
</evidence>
<gene>
    <name evidence="2" type="ORF">SAMD00023353_1101460</name>
</gene>
<accession>A0A1S7UMP3</accession>
<dbReference type="AlphaFoldDB" id="A0A1S7UMP3"/>
<name>A0A1S7UMP3_ROSNE</name>
<dbReference type="InterPro" id="IPR014710">
    <property type="entry name" value="RmlC-like_jellyroll"/>
</dbReference>
<dbReference type="Gene3D" id="2.60.120.10">
    <property type="entry name" value="Jelly Rolls"/>
    <property type="match status" value="1"/>
</dbReference>